<reference evidence="1 2" key="1">
    <citation type="submission" date="2022-11" db="EMBL/GenBank/DDBJ databases">
        <title>Study of microbial diversity in lake waters.</title>
        <authorList>
            <person name="Zhang J."/>
        </authorList>
    </citation>
    <scope>NUCLEOTIDE SEQUENCE [LARGE SCALE GENOMIC DNA]</scope>
    <source>
        <strain evidence="1 2">DT12</strain>
    </source>
</reference>
<proteinExistence type="predicted"/>
<keyword evidence="2" id="KW-1185">Reference proteome</keyword>
<sequence>MDSTKLVTLGTQTVADPSEWYEVVDFLNRTCKERGLVFGLTKGQEEGTFNITVYEERDC</sequence>
<dbReference type="RefSeq" id="WP_267149953.1">
    <property type="nucleotide sequence ID" value="NZ_JAPMLT010000001.1"/>
</dbReference>
<comment type="caution">
    <text evidence="1">The sequence shown here is derived from an EMBL/GenBank/DDBJ whole genome shotgun (WGS) entry which is preliminary data.</text>
</comment>
<dbReference type="InterPro" id="IPR012190">
    <property type="entry name" value="UCP036698"/>
</dbReference>
<name>A0ABT3WVJ7_9BACL</name>
<dbReference type="Pfam" id="PF14084">
    <property type="entry name" value="DUF4264"/>
    <property type="match status" value="1"/>
</dbReference>
<protein>
    <submittedName>
        <fullName evidence="1">YpmA family protein</fullName>
    </submittedName>
</protein>
<organism evidence="1 2">
    <name type="scientific">Tumebacillus lacus</name>
    <dbReference type="NCBI Taxonomy" id="2995335"/>
    <lineage>
        <taxon>Bacteria</taxon>
        <taxon>Bacillati</taxon>
        <taxon>Bacillota</taxon>
        <taxon>Bacilli</taxon>
        <taxon>Bacillales</taxon>
        <taxon>Alicyclobacillaceae</taxon>
        <taxon>Tumebacillus</taxon>
    </lineage>
</organism>
<evidence type="ECO:0000313" key="2">
    <source>
        <dbReference type="Proteomes" id="UP001208017"/>
    </source>
</evidence>
<dbReference type="EMBL" id="JAPMLT010000001">
    <property type="protein sequence ID" value="MCX7568713.1"/>
    <property type="molecule type" value="Genomic_DNA"/>
</dbReference>
<gene>
    <name evidence="1" type="ORF">OS242_01850</name>
</gene>
<evidence type="ECO:0000313" key="1">
    <source>
        <dbReference type="EMBL" id="MCX7568713.1"/>
    </source>
</evidence>
<accession>A0ABT3WVJ7</accession>
<dbReference type="Proteomes" id="UP001208017">
    <property type="component" value="Unassembled WGS sequence"/>
</dbReference>